<reference evidence="1 2" key="1">
    <citation type="submission" date="2021-06" db="EMBL/GenBank/DDBJ databases">
        <title>Rhodobacteraceae bacterium strain HSP-20.</title>
        <authorList>
            <person name="Chen W.-M."/>
        </authorList>
    </citation>
    <scope>NUCLEOTIDE SEQUENCE [LARGE SCALE GENOMIC DNA]</scope>
    <source>
        <strain evidence="1 2">HSP-20</strain>
    </source>
</reference>
<name>A0ABS6J538_9RHOB</name>
<evidence type="ECO:0000313" key="1">
    <source>
        <dbReference type="EMBL" id="MBU9698871.1"/>
    </source>
</evidence>
<dbReference type="Proteomes" id="UP000731907">
    <property type="component" value="Unassembled WGS sequence"/>
</dbReference>
<sequence length="130" mass="14650">MTIYTGRRTISLSISEGRSRNPTYRLVLRYPEAGTSRTKSTTVAAGSRDIGCAWSGDETLTRPYLERWASDLLRLRTRSPAIDLRRRCDGTRSNAELRHTGQHRPRLGAALRLFDLDRHAVFASSGWMAA</sequence>
<comment type="caution">
    <text evidence="1">The sequence shown here is derived from an EMBL/GenBank/DDBJ whole genome shotgun (WGS) entry which is preliminary data.</text>
</comment>
<protein>
    <recommendedName>
        <fullName evidence="3">Arm DNA-binding domain-containing protein</fullName>
    </recommendedName>
</protein>
<evidence type="ECO:0000313" key="2">
    <source>
        <dbReference type="Proteomes" id="UP000731907"/>
    </source>
</evidence>
<proteinExistence type="predicted"/>
<accession>A0ABS6J538</accession>
<keyword evidence="2" id="KW-1185">Reference proteome</keyword>
<gene>
    <name evidence="1" type="ORF">GU927_013550</name>
</gene>
<dbReference type="RefSeq" id="WP_161762984.1">
    <property type="nucleotide sequence ID" value="NZ_JAAATX020000009.1"/>
</dbReference>
<dbReference type="EMBL" id="JAAATX020000009">
    <property type="protein sequence ID" value="MBU9698871.1"/>
    <property type="molecule type" value="Genomic_DNA"/>
</dbReference>
<organism evidence="1 2">
    <name type="scientific">Paragemmobacter amnigenus</name>
    <dbReference type="NCBI Taxonomy" id="2852097"/>
    <lineage>
        <taxon>Bacteria</taxon>
        <taxon>Pseudomonadati</taxon>
        <taxon>Pseudomonadota</taxon>
        <taxon>Alphaproteobacteria</taxon>
        <taxon>Rhodobacterales</taxon>
        <taxon>Paracoccaceae</taxon>
        <taxon>Paragemmobacter</taxon>
    </lineage>
</organism>
<evidence type="ECO:0008006" key="3">
    <source>
        <dbReference type="Google" id="ProtNLM"/>
    </source>
</evidence>